<accession>A0AAP4EZ48</accession>
<protein>
    <submittedName>
        <fullName evidence="1">Uncharacterized protein</fullName>
    </submittedName>
</protein>
<dbReference type="Proteomes" id="UP001300383">
    <property type="component" value="Unassembled WGS sequence"/>
</dbReference>
<dbReference type="AlphaFoldDB" id="A0AAP4EZ48"/>
<comment type="caution">
    <text evidence="1">The sequence shown here is derived from an EMBL/GenBank/DDBJ whole genome shotgun (WGS) entry which is preliminary data.</text>
</comment>
<reference evidence="1 2" key="1">
    <citation type="submission" date="2023-05" db="EMBL/GenBank/DDBJ databases">
        <title>[ruminococcus] sp. nov., isolated from a pig farm feces dump.</title>
        <authorList>
            <person name="Chang Y.-H."/>
        </authorList>
    </citation>
    <scope>NUCLEOTIDE SEQUENCE [LARGE SCALE GENOMIC DNA]</scope>
    <source>
        <strain evidence="1 2">YH-rum2234</strain>
    </source>
</reference>
<organism evidence="1 2">
    <name type="scientific">Fusibacillus kribbianus</name>
    <dbReference type="NCBI Taxonomy" id="3044208"/>
    <lineage>
        <taxon>Bacteria</taxon>
        <taxon>Bacillati</taxon>
        <taxon>Bacillota</taxon>
        <taxon>Clostridia</taxon>
        <taxon>Lachnospirales</taxon>
        <taxon>Lachnospiraceae</taxon>
        <taxon>Fusibacillus</taxon>
    </lineage>
</organism>
<proteinExistence type="predicted"/>
<gene>
    <name evidence="1" type="ORF">QJ036_09080</name>
</gene>
<evidence type="ECO:0000313" key="2">
    <source>
        <dbReference type="Proteomes" id="UP001300383"/>
    </source>
</evidence>
<keyword evidence="2" id="KW-1185">Reference proteome</keyword>
<sequence>MFVRITPEQVTLIKELCLIEIENCARHIAENQAAASDVPWDRRGRIAQLYQNRGECLIDFLEQLELMRRV</sequence>
<evidence type="ECO:0000313" key="1">
    <source>
        <dbReference type="EMBL" id="MDI9242621.1"/>
    </source>
</evidence>
<name>A0AAP4EZ48_9FIRM</name>
<dbReference type="EMBL" id="JASGBQ010000015">
    <property type="protein sequence ID" value="MDI9242621.1"/>
    <property type="molecule type" value="Genomic_DNA"/>
</dbReference>